<dbReference type="STRING" id="1286106.MPL1_12376"/>
<dbReference type="InterPro" id="IPR034804">
    <property type="entry name" value="SQR/QFR_C/D"/>
</dbReference>
<dbReference type="RefSeq" id="WP_009727418.1">
    <property type="nucleotide sequence ID" value="NZ_APHR01000075.1"/>
</dbReference>
<comment type="caution">
    <text evidence="4">The sequence shown here is derived from an EMBL/GenBank/DDBJ whole genome shotgun (WGS) entry which is preliminary data.</text>
</comment>
<organism evidence="4 5">
    <name type="scientific">Methylophaga lonarensis MPL</name>
    <dbReference type="NCBI Taxonomy" id="1286106"/>
    <lineage>
        <taxon>Bacteria</taxon>
        <taxon>Pseudomonadati</taxon>
        <taxon>Pseudomonadota</taxon>
        <taxon>Gammaproteobacteria</taxon>
        <taxon>Thiotrichales</taxon>
        <taxon>Piscirickettsiaceae</taxon>
        <taxon>Methylophaga</taxon>
    </lineage>
</organism>
<dbReference type="AlphaFoldDB" id="M7NXS4"/>
<evidence type="ECO:0000313" key="5">
    <source>
        <dbReference type="Proteomes" id="UP000012019"/>
    </source>
</evidence>
<evidence type="ECO:0000256" key="1">
    <source>
        <dbReference type="ARBA" id="ARBA00022692"/>
    </source>
</evidence>
<keyword evidence="2 3" id="KW-1133">Transmembrane helix</keyword>
<evidence type="ECO:0000256" key="3">
    <source>
        <dbReference type="SAM" id="Phobius"/>
    </source>
</evidence>
<proteinExistence type="predicted"/>
<evidence type="ECO:0000256" key="2">
    <source>
        <dbReference type="ARBA" id="ARBA00022989"/>
    </source>
</evidence>
<name>M7NXS4_9GAMM</name>
<feature type="transmembrane region" description="Helical" evidence="3">
    <location>
        <begin position="171"/>
        <end position="192"/>
    </location>
</feature>
<feature type="transmembrane region" description="Helical" evidence="3">
    <location>
        <begin position="132"/>
        <end position="150"/>
    </location>
</feature>
<keyword evidence="3" id="KW-0472">Membrane</keyword>
<accession>M7NXS4</accession>
<reference evidence="4 5" key="1">
    <citation type="journal article" date="2013" name="Genome Announc.">
        <title>Draft Genome Sequence of Methylophaga lonarensis MPLT, a Haloalkaliphilic (Non-Methane-Utilizing) Methylotroph.</title>
        <authorList>
            <person name="Shetty S.A."/>
            <person name="Marathe N.P."/>
            <person name="Munot H."/>
            <person name="Antony C.P."/>
            <person name="Dhotre D.P."/>
            <person name="Murrell J.C."/>
            <person name="Shouche Y.S."/>
        </authorList>
    </citation>
    <scope>NUCLEOTIDE SEQUENCE [LARGE SCALE GENOMIC DNA]</scope>
    <source>
        <strain evidence="4 5">MPL</strain>
    </source>
</reference>
<protein>
    <submittedName>
        <fullName evidence="4">Succinate dehydrogenase cytochrome b subunit</fullName>
    </submittedName>
</protein>
<evidence type="ECO:0000313" key="4">
    <source>
        <dbReference type="EMBL" id="EMR12062.1"/>
    </source>
</evidence>
<dbReference type="EMBL" id="APHR01000075">
    <property type="protein sequence ID" value="EMR12062.1"/>
    <property type="molecule type" value="Genomic_DNA"/>
</dbReference>
<feature type="transmembrane region" description="Helical" evidence="3">
    <location>
        <begin position="51"/>
        <end position="71"/>
    </location>
</feature>
<dbReference type="PATRIC" id="fig|1286106.3.peg.2473"/>
<dbReference type="Gene3D" id="1.20.1300.10">
    <property type="entry name" value="Fumarate reductase/succinate dehydrogenase, transmembrane subunit"/>
    <property type="match status" value="1"/>
</dbReference>
<dbReference type="GO" id="GO:0016020">
    <property type="term" value="C:membrane"/>
    <property type="evidence" value="ECO:0007669"/>
    <property type="project" value="InterPro"/>
</dbReference>
<dbReference type="SUPFAM" id="SSF81343">
    <property type="entry name" value="Fumarate reductase respiratory complex transmembrane subunits"/>
    <property type="match status" value="1"/>
</dbReference>
<sequence>MLLQYRKRLMALAGLILTGYLVLHMLTNLLFIKPASFDAFYQFINMPFIRWPLLMLVILALLVHIWGAIAIRRHNAKVRPIGYFKRDHLEPPKALVTMSIVLIGLFIVLHIVQTLQFDPDNVYQETMALFASHWMVMIYLAGLFLLGMHLQHSLNNVLQTLGVTSKTCYPLALSLVVLLVMGFAVVPVMAWLGR</sequence>
<dbReference type="Proteomes" id="UP000012019">
    <property type="component" value="Unassembled WGS sequence"/>
</dbReference>
<keyword evidence="1 3" id="KW-0812">Transmembrane</keyword>
<dbReference type="eggNOG" id="ENOG502Z7RU">
    <property type="taxonomic scope" value="Bacteria"/>
</dbReference>
<feature type="transmembrane region" description="Helical" evidence="3">
    <location>
        <begin position="92"/>
        <end position="112"/>
    </location>
</feature>
<feature type="transmembrane region" description="Helical" evidence="3">
    <location>
        <begin position="12"/>
        <end position="31"/>
    </location>
</feature>
<keyword evidence="5" id="KW-1185">Reference proteome</keyword>
<gene>
    <name evidence="4" type="ORF">MPL1_12376</name>
</gene>